<reference evidence="2 3" key="1">
    <citation type="submission" date="2024-06" db="EMBL/GenBank/DDBJ databases">
        <title>The draft genome of Grus japonensis, version 3.</title>
        <authorList>
            <person name="Nabeshima K."/>
            <person name="Suzuki S."/>
            <person name="Onuma M."/>
        </authorList>
    </citation>
    <scope>NUCLEOTIDE SEQUENCE [LARGE SCALE GENOMIC DNA]</scope>
    <source>
        <strain evidence="2 3">451A</strain>
    </source>
</reference>
<evidence type="ECO:0000313" key="3">
    <source>
        <dbReference type="Proteomes" id="UP001623348"/>
    </source>
</evidence>
<organism evidence="2 3">
    <name type="scientific">Grus japonensis</name>
    <name type="common">Japanese crane</name>
    <name type="synonym">Red-crowned crane</name>
    <dbReference type="NCBI Taxonomy" id="30415"/>
    <lineage>
        <taxon>Eukaryota</taxon>
        <taxon>Metazoa</taxon>
        <taxon>Chordata</taxon>
        <taxon>Craniata</taxon>
        <taxon>Vertebrata</taxon>
        <taxon>Euteleostomi</taxon>
        <taxon>Archelosauria</taxon>
        <taxon>Archosauria</taxon>
        <taxon>Dinosauria</taxon>
        <taxon>Saurischia</taxon>
        <taxon>Theropoda</taxon>
        <taxon>Coelurosauria</taxon>
        <taxon>Aves</taxon>
        <taxon>Neognathae</taxon>
        <taxon>Neoaves</taxon>
        <taxon>Gruiformes</taxon>
        <taxon>Gruidae</taxon>
        <taxon>Grus</taxon>
    </lineage>
</organism>
<dbReference type="EMBL" id="BAAFJT010000006">
    <property type="protein sequence ID" value="GAB0191283.1"/>
    <property type="molecule type" value="Genomic_DNA"/>
</dbReference>
<sequence length="133" mass="14970">MSWPPPGQVTRGTATRRSRLKRSDGSTTSTSFILRQVEVIPEDNLLLQDRDEAIPCVRYVGAVPRSLQEPMGGAAWHWDNLSHHSWTCLRWDRDLAWSCLLPAGENHRTDGHSQVWKTWSVVTLGGACDDTCD</sequence>
<gene>
    <name evidence="2" type="ORF">GRJ2_001593600</name>
</gene>
<accession>A0ABC9X0T4</accession>
<name>A0ABC9X0T4_GRUJA</name>
<comment type="caution">
    <text evidence="2">The sequence shown here is derived from an EMBL/GenBank/DDBJ whole genome shotgun (WGS) entry which is preliminary data.</text>
</comment>
<keyword evidence="3" id="KW-1185">Reference proteome</keyword>
<evidence type="ECO:0000313" key="2">
    <source>
        <dbReference type="EMBL" id="GAB0191283.1"/>
    </source>
</evidence>
<dbReference type="AlphaFoldDB" id="A0ABC9X0T4"/>
<dbReference type="Proteomes" id="UP001623348">
    <property type="component" value="Unassembled WGS sequence"/>
</dbReference>
<proteinExistence type="predicted"/>
<evidence type="ECO:0000256" key="1">
    <source>
        <dbReference type="SAM" id="MobiDB-lite"/>
    </source>
</evidence>
<feature type="region of interest" description="Disordered" evidence="1">
    <location>
        <begin position="1"/>
        <end position="27"/>
    </location>
</feature>
<protein>
    <submittedName>
        <fullName evidence="2">Voltage-dependent L-type calcium channel subunit beta-4</fullName>
    </submittedName>
</protein>